<evidence type="ECO:0000313" key="6">
    <source>
        <dbReference type="Proteomes" id="UP000006230"/>
    </source>
</evidence>
<accession>Q0FWP3</accession>
<keyword evidence="3" id="KW-0547">Nucleotide-binding</keyword>
<comment type="caution">
    <text evidence="5">The sequence shown here is derived from an EMBL/GenBank/DDBJ whole genome shotgun (WGS) entry which is preliminary data.</text>
</comment>
<dbReference type="EMBL" id="AATQ01000001">
    <property type="protein sequence ID" value="EAU48509.1"/>
    <property type="molecule type" value="Genomic_DNA"/>
</dbReference>
<dbReference type="HOGENOM" id="CLU_000604_1_23_5"/>
<name>Q0FWP3_SALBH</name>
<evidence type="ECO:0000256" key="1">
    <source>
        <dbReference type="ARBA" id="ARBA00005417"/>
    </source>
</evidence>
<dbReference type="InterPro" id="IPR050319">
    <property type="entry name" value="ABC_transp_ATP-bind"/>
</dbReference>
<evidence type="ECO:0000256" key="2">
    <source>
        <dbReference type="ARBA" id="ARBA00022448"/>
    </source>
</evidence>
<keyword evidence="6" id="KW-1185">Reference proteome</keyword>
<sequence length="92" mass="10292">MLFLDEPTSALDVSVQAEVLNLLVRLQQEKGFTYLMVSHDLAVVDHMCDRFAIMQHGRIVEVLDRDAITGGGATQPYAKQLIDASLEYERAI</sequence>
<dbReference type="GO" id="GO:0005524">
    <property type="term" value="F:ATP binding"/>
    <property type="evidence" value="ECO:0007669"/>
    <property type="project" value="UniProtKB-KW"/>
</dbReference>
<evidence type="ECO:0000256" key="3">
    <source>
        <dbReference type="ARBA" id="ARBA00022741"/>
    </source>
</evidence>
<proteinExistence type="inferred from homology"/>
<reference evidence="5 6" key="1">
    <citation type="journal article" date="2010" name="J. Bacteriol.">
        <title>Genome sequences of Pelagibaca bermudensis HTCC2601T and Maritimibacter alkaliphilus HTCC2654T, the type strains of two marine Roseobacter genera.</title>
        <authorList>
            <person name="Thrash J.C."/>
            <person name="Cho J.C."/>
            <person name="Ferriera S."/>
            <person name="Johnson J."/>
            <person name="Vergin K.L."/>
            <person name="Giovannoni S.J."/>
        </authorList>
    </citation>
    <scope>NUCLEOTIDE SEQUENCE [LARGE SCALE GENOMIC DNA]</scope>
    <source>
        <strain evidence="6">DSM 26914 / JCM 13377 / KCTC 12554 / HTCC2601</strain>
    </source>
</reference>
<dbReference type="InterPro" id="IPR027417">
    <property type="entry name" value="P-loop_NTPase"/>
</dbReference>
<evidence type="ECO:0000256" key="4">
    <source>
        <dbReference type="ARBA" id="ARBA00022840"/>
    </source>
</evidence>
<dbReference type="Proteomes" id="UP000006230">
    <property type="component" value="Unassembled WGS sequence"/>
</dbReference>
<dbReference type="PANTHER" id="PTHR43776">
    <property type="entry name" value="TRANSPORT ATP-BINDING PROTEIN"/>
    <property type="match status" value="1"/>
</dbReference>
<gene>
    <name evidence="5" type="ORF">R2601_03013</name>
</gene>
<dbReference type="eggNOG" id="COG1124">
    <property type="taxonomic scope" value="Bacteria"/>
</dbReference>
<dbReference type="AlphaFoldDB" id="Q0FWP3"/>
<dbReference type="SUPFAM" id="SSF52540">
    <property type="entry name" value="P-loop containing nucleoside triphosphate hydrolases"/>
    <property type="match status" value="1"/>
</dbReference>
<protein>
    <submittedName>
        <fullName evidence="5">ABC transporter, nucleotide binding/ATPase protein</fullName>
    </submittedName>
</protein>
<organism evidence="5 6">
    <name type="scientific">Salipiger bermudensis (strain DSM 26914 / JCM 13377 / KCTC 12554 / HTCC2601)</name>
    <name type="common">Pelagibaca bermudensis</name>
    <dbReference type="NCBI Taxonomy" id="314265"/>
    <lineage>
        <taxon>Bacteria</taxon>
        <taxon>Pseudomonadati</taxon>
        <taxon>Pseudomonadota</taxon>
        <taxon>Alphaproteobacteria</taxon>
        <taxon>Rhodobacterales</taxon>
        <taxon>Roseobacteraceae</taxon>
        <taxon>Salipiger</taxon>
    </lineage>
</organism>
<comment type="similarity">
    <text evidence="1">Belongs to the ABC transporter superfamily.</text>
</comment>
<dbReference type="STRING" id="314265.R2601_03013"/>
<dbReference type="PANTHER" id="PTHR43776:SF7">
    <property type="entry name" value="D,D-DIPEPTIDE TRANSPORT ATP-BINDING PROTEIN DDPF-RELATED"/>
    <property type="match status" value="1"/>
</dbReference>
<keyword evidence="2" id="KW-0813">Transport</keyword>
<keyword evidence="4" id="KW-0067">ATP-binding</keyword>
<dbReference type="Gene3D" id="3.40.50.300">
    <property type="entry name" value="P-loop containing nucleotide triphosphate hydrolases"/>
    <property type="match status" value="1"/>
</dbReference>
<evidence type="ECO:0000313" key="5">
    <source>
        <dbReference type="EMBL" id="EAU48509.1"/>
    </source>
</evidence>